<feature type="signal peptide" evidence="4">
    <location>
        <begin position="1"/>
        <end position="18"/>
    </location>
</feature>
<evidence type="ECO:0000313" key="7">
    <source>
        <dbReference type="Proteomes" id="UP000652430"/>
    </source>
</evidence>
<dbReference type="EC" id="5.2.1.8" evidence="1"/>
<evidence type="ECO:0000259" key="5">
    <source>
        <dbReference type="PROSITE" id="PS50072"/>
    </source>
</evidence>
<dbReference type="Proteomes" id="UP000652430">
    <property type="component" value="Unassembled WGS sequence"/>
</dbReference>
<dbReference type="InterPro" id="IPR002130">
    <property type="entry name" value="Cyclophilin-type_PPIase_dom"/>
</dbReference>
<evidence type="ECO:0000256" key="1">
    <source>
        <dbReference type="ARBA" id="ARBA00013194"/>
    </source>
</evidence>
<comment type="caution">
    <text evidence="6">The sequence shown here is derived from an EMBL/GenBank/DDBJ whole genome shotgun (WGS) entry which is preliminary data.</text>
</comment>
<dbReference type="InterPro" id="IPR029000">
    <property type="entry name" value="Cyclophilin-like_dom_sf"/>
</dbReference>
<keyword evidence="7" id="KW-1185">Reference proteome</keyword>
<dbReference type="PANTHER" id="PTHR43246">
    <property type="entry name" value="PEPTIDYL-PROLYL CIS-TRANS ISOMERASE CYP38, CHLOROPLASTIC"/>
    <property type="match status" value="1"/>
</dbReference>
<feature type="domain" description="PPIase cyclophilin-type" evidence="5">
    <location>
        <begin position="34"/>
        <end position="207"/>
    </location>
</feature>
<dbReference type="PROSITE" id="PS50072">
    <property type="entry name" value="CSA_PPIASE_2"/>
    <property type="match status" value="1"/>
</dbReference>
<reference evidence="7" key="1">
    <citation type="journal article" date="2019" name="Int. J. Syst. Evol. Microbiol.">
        <title>The Global Catalogue of Microorganisms (GCM) 10K type strain sequencing project: providing services to taxonomists for standard genome sequencing and annotation.</title>
        <authorList>
            <consortium name="The Broad Institute Genomics Platform"/>
            <consortium name="The Broad Institute Genome Sequencing Center for Infectious Disease"/>
            <person name="Wu L."/>
            <person name="Ma J."/>
        </authorList>
    </citation>
    <scope>NUCLEOTIDE SEQUENCE [LARGE SCALE GENOMIC DNA]</scope>
    <source>
        <strain evidence="7">CGMCC 1.8957</strain>
    </source>
</reference>
<protein>
    <recommendedName>
        <fullName evidence="1">peptidylprolyl isomerase</fullName>
        <ecNumber evidence="1">5.2.1.8</ecNumber>
    </recommendedName>
</protein>
<keyword evidence="3 6" id="KW-0413">Isomerase</keyword>
<sequence>MKACLAALLVAVGAPTMAQGPAAAPVPVAAPSPMLPRVALETSAGRIVIELETVKAPITAGNFLKYVEQKKLDGTEFYRAVRAADHFGFVQFGANSDPKRLLPPIAHEPTTQTGLHHTDGEISLARRAPGTGGGEFTISIGDQTHSLDAGRGQPADNLGYAAFGHVVEGMDVIVGIMDAPVSPTATQRGAFKGEVPIAPVKVLTARRAKP</sequence>
<dbReference type="EMBL" id="BNAQ01000001">
    <property type="protein sequence ID" value="GHH10954.1"/>
    <property type="molecule type" value="Genomic_DNA"/>
</dbReference>
<organism evidence="6 7">
    <name type="scientific">Sphingomonas glacialis</name>
    <dbReference type="NCBI Taxonomy" id="658225"/>
    <lineage>
        <taxon>Bacteria</taxon>
        <taxon>Pseudomonadati</taxon>
        <taxon>Pseudomonadota</taxon>
        <taxon>Alphaproteobacteria</taxon>
        <taxon>Sphingomonadales</taxon>
        <taxon>Sphingomonadaceae</taxon>
        <taxon>Sphingomonas</taxon>
    </lineage>
</organism>
<dbReference type="InterPro" id="IPR044665">
    <property type="entry name" value="E_coli_cyclophilin_A-like"/>
</dbReference>
<keyword evidence="4" id="KW-0732">Signal</keyword>
<dbReference type="SUPFAM" id="SSF50891">
    <property type="entry name" value="Cyclophilin-like"/>
    <property type="match status" value="1"/>
</dbReference>
<gene>
    <name evidence="6" type="ORF">GCM10008023_09390</name>
</gene>
<evidence type="ECO:0000313" key="6">
    <source>
        <dbReference type="EMBL" id="GHH10954.1"/>
    </source>
</evidence>
<keyword evidence="2" id="KW-0697">Rotamase</keyword>
<accession>A0ABQ3LC00</accession>
<name>A0ABQ3LC00_9SPHN</name>
<feature type="chain" id="PRO_5047045642" description="peptidylprolyl isomerase" evidence="4">
    <location>
        <begin position="19"/>
        <end position="210"/>
    </location>
</feature>
<dbReference type="Pfam" id="PF00160">
    <property type="entry name" value="Pro_isomerase"/>
    <property type="match status" value="1"/>
</dbReference>
<evidence type="ECO:0000256" key="4">
    <source>
        <dbReference type="SAM" id="SignalP"/>
    </source>
</evidence>
<evidence type="ECO:0000256" key="3">
    <source>
        <dbReference type="ARBA" id="ARBA00023235"/>
    </source>
</evidence>
<dbReference type="Gene3D" id="2.40.100.10">
    <property type="entry name" value="Cyclophilin-like"/>
    <property type="match status" value="1"/>
</dbReference>
<proteinExistence type="predicted"/>
<dbReference type="GO" id="GO:0016853">
    <property type="term" value="F:isomerase activity"/>
    <property type="evidence" value="ECO:0007669"/>
    <property type="project" value="UniProtKB-KW"/>
</dbReference>
<evidence type="ECO:0000256" key="2">
    <source>
        <dbReference type="ARBA" id="ARBA00023110"/>
    </source>
</evidence>